<accession>A0A1G8VG92</accession>
<proteinExistence type="predicted"/>
<reference evidence="2" key="1">
    <citation type="submission" date="2016-10" db="EMBL/GenBank/DDBJ databases">
        <authorList>
            <person name="Varghese N."/>
            <person name="Submissions S."/>
        </authorList>
    </citation>
    <scope>NUCLEOTIDE SEQUENCE [LARGE SCALE GENOMIC DNA]</scope>
    <source>
        <strain evidence="2">DSM 4771</strain>
    </source>
</reference>
<name>A0A1G8VG92_9BACI</name>
<dbReference type="STRING" id="86666.SAMN04490247_2683"/>
<gene>
    <name evidence="1" type="ORF">SAMN04490247_2683</name>
</gene>
<evidence type="ECO:0000313" key="1">
    <source>
        <dbReference type="EMBL" id="SDJ65121.1"/>
    </source>
</evidence>
<organism evidence="1 2">
    <name type="scientific">Salimicrobium halophilum</name>
    <dbReference type="NCBI Taxonomy" id="86666"/>
    <lineage>
        <taxon>Bacteria</taxon>
        <taxon>Bacillati</taxon>
        <taxon>Bacillota</taxon>
        <taxon>Bacilli</taxon>
        <taxon>Bacillales</taxon>
        <taxon>Bacillaceae</taxon>
        <taxon>Salimicrobium</taxon>
    </lineage>
</organism>
<dbReference type="EMBL" id="FNEV01000009">
    <property type="protein sequence ID" value="SDJ65121.1"/>
    <property type="molecule type" value="Genomic_DNA"/>
</dbReference>
<dbReference type="OrthoDB" id="2735026at2"/>
<evidence type="ECO:0008006" key="3">
    <source>
        <dbReference type="Google" id="ProtNLM"/>
    </source>
</evidence>
<evidence type="ECO:0000313" key="2">
    <source>
        <dbReference type="Proteomes" id="UP000199225"/>
    </source>
</evidence>
<dbReference type="AlphaFoldDB" id="A0A1G8VG92"/>
<keyword evidence="2" id="KW-1185">Reference proteome</keyword>
<dbReference type="Proteomes" id="UP000199225">
    <property type="component" value="Unassembled WGS sequence"/>
</dbReference>
<dbReference type="RefSeq" id="WP_093194381.1">
    <property type="nucleotide sequence ID" value="NZ_FNEV01000009.1"/>
</dbReference>
<sequence>MMVILFRILLLAAILFLIYTMIQIAKDPRRQFNSAVENRTFFFQDNKENPKQNFFLTYKGAVFEGEKYVGATEEAFEVVSIIISAKEPEKLTGLDREDLYFLEKEILIQYPHAAIEWKHPMKTLLQRPFEKE</sequence>
<protein>
    <recommendedName>
        <fullName evidence="3">Sigma-w pathway protein ysdB</fullName>
    </recommendedName>
</protein>